<sequence>MNKCAFIILLLWAFSLCQVYAEILDLGKRPSWYPDDSPEIEAECMEDFTISEESLKQIRNLQIANTPAVRAYLLCFLKETNVYRPDKGPEIKRIAWSLKQNYHLNKCDADMIRDCIEEQGDQDLKDYAFFNIIKCVFHKNRIYGTNKLSPIYL</sequence>
<dbReference type="Pfam" id="PF01395">
    <property type="entry name" value="PBP_GOBP"/>
    <property type="match status" value="1"/>
</dbReference>
<dbReference type="OrthoDB" id="7954178at2759"/>
<protein>
    <submittedName>
        <fullName evidence="2">Uncharacterized protein</fullName>
    </submittedName>
</protein>
<dbReference type="Gene3D" id="1.10.238.20">
    <property type="entry name" value="Pheromone/general odorant binding protein domain"/>
    <property type="match status" value="1"/>
</dbReference>
<evidence type="ECO:0000313" key="2">
    <source>
        <dbReference type="EnsemblMetazoa" id="SCAU000490-PA"/>
    </source>
</evidence>
<feature type="chain" id="PRO_5009325343" evidence="1">
    <location>
        <begin position="22"/>
        <end position="153"/>
    </location>
</feature>
<evidence type="ECO:0000313" key="3">
    <source>
        <dbReference type="Proteomes" id="UP000095300"/>
    </source>
</evidence>
<proteinExistence type="predicted"/>
<evidence type="ECO:0000256" key="1">
    <source>
        <dbReference type="SAM" id="SignalP"/>
    </source>
</evidence>
<feature type="signal peptide" evidence="1">
    <location>
        <begin position="1"/>
        <end position="21"/>
    </location>
</feature>
<dbReference type="Proteomes" id="UP000095300">
    <property type="component" value="Unassembled WGS sequence"/>
</dbReference>
<name>A0A1I8NN01_STOCA</name>
<dbReference type="SUPFAM" id="SSF47565">
    <property type="entry name" value="Insect pheromone/odorant-binding proteins"/>
    <property type="match status" value="1"/>
</dbReference>
<dbReference type="InterPro" id="IPR036728">
    <property type="entry name" value="PBP_GOBP_sf"/>
</dbReference>
<dbReference type="CDD" id="cd23992">
    <property type="entry name" value="PBP_GOBP"/>
    <property type="match status" value="1"/>
</dbReference>
<gene>
    <name evidence="2" type="primary">106080563</name>
</gene>
<dbReference type="EnsemblMetazoa" id="SCAU000490-RA">
    <property type="protein sequence ID" value="SCAU000490-PA"/>
    <property type="gene ID" value="SCAU000490"/>
</dbReference>
<keyword evidence="1" id="KW-0732">Signal</keyword>
<dbReference type="AlphaFoldDB" id="A0A1I8NN01"/>
<dbReference type="VEuPathDB" id="VectorBase:SCAU000490"/>
<organism evidence="2 3">
    <name type="scientific">Stomoxys calcitrans</name>
    <name type="common">Stable fly</name>
    <name type="synonym">Conops calcitrans</name>
    <dbReference type="NCBI Taxonomy" id="35570"/>
    <lineage>
        <taxon>Eukaryota</taxon>
        <taxon>Metazoa</taxon>
        <taxon>Ecdysozoa</taxon>
        <taxon>Arthropoda</taxon>
        <taxon>Hexapoda</taxon>
        <taxon>Insecta</taxon>
        <taxon>Pterygota</taxon>
        <taxon>Neoptera</taxon>
        <taxon>Endopterygota</taxon>
        <taxon>Diptera</taxon>
        <taxon>Brachycera</taxon>
        <taxon>Muscomorpha</taxon>
        <taxon>Muscoidea</taxon>
        <taxon>Muscidae</taxon>
        <taxon>Stomoxys</taxon>
    </lineage>
</organism>
<reference evidence="2" key="1">
    <citation type="submission" date="2020-05" db="UniProtKB">
        <authorList>
            <consortium name="EnsemblMetazoa"/>
        </authorList>
    </citation>
    <scope>IDENTIFICATION</scope>
    <source>
        <strain evidence="2">USDA</strain>
    </source>
</reference>
<dbReference type="KEGG" id="scac:106080563"/>
<accession>A0A1I8NN01</accession>
<keyword evidence="3" id="KW-1185">Reference proteome</keyword>
<dbReference type="GO" id="GO:0005549">
    <property type="term" value="F:odorant binding"/>
    <property type="evidence" value="ECO:0007669"/>
    <property type="project" value="InterPro"/>
</dbReference>
<dbReference type="InterPro" id="IPR006170">
    <property type="entry name" value="PBP/GOBP"/>
</dbReference>